<dbReference type="InterPro" id="IPR002826">
    <property type="entry name" value="MptE-like"/>
</dbReference>
<name>A0A7R7EPA2_9FIRM</name>
<dbReference type="AlphaFoldDB" id="A0A7R7EPA2"/>
<gene>
    <name evidence="3" type="ORF">bsdtb5_38450</name>
</gene>
<feature type="coiled-coil region" evidence="1">
    <location>
        <begin position="484"/>
        <end position="515"/>
    </location>
</feature>
<dbReference type="Pfam" id="PF01973">
    <property type="entry name" value="MptE-like"/>
    <property type="match status" value="1"/>
</dbReference>
<dbReference type="PANTHER" id="PTHR41786:SF1">
    <property type="entry name" value="6-HYDROXYMETHYLPTERIN DIPHOSPHOKINASE MPTE-LIKE DOMAIN-CONTAINING PROTEIN"/>
    <property type="match status" value="1"/>
</dbReference>
<accession>A0A7R7EPA2</accession>
<sequence length="613" mass="70083">MTIYEKNYDAIKNNKSNLFKYLEKIKKEALVNKVDQIESIATKDGNQALVIVKDGSTIRLNSAYKPISEANKWAEQFEIKNINAVVSMFGFGNGIFAREMINKLSEEDILLIYEPSAEIFLHVLEHYDITDILNNRRVSITVEEINDSEFKAVIGEHVEWINMNSQMIVKHPQYMALFEESHKRFIDIIRDNNEVCQINKNTERKLSGSIIRNTIENMKYMKDANILADFEGDFGEDIPAIIVSAGPSLDKNIEDLKVAKGKAVIFCTDTALKYLFAHDIIPDFIVTLDPNKYVGHFEDERCNSIPLFCLIEANKYILEKHKSRKIFYNTNYFITKFYEKLEKKVINLNSGGSVATGAFSICASLGFKKIILIGQDLAYSGKSTHAGGRADFGGQLASDARKIEDINGDMVYTRGDWYLYLNWFVQAIESIEEIEVIDATEGGAKIKGTKIMTLKKAIADNCRENIDCSKIVDDKSPTLAMNEKDSLENYLQDSIKELNEIKRRATENKRFCEKLVIEAKKRNIDSEKSQSWVKRLTKNNNQIEDKPVYSLIDIYIAEVSTSELDDVYVLSDDEVQDQINTYEKGTKIYSAMIDACKKIEEMIREEIKEIKNF</sequence>
<dbReference type="RefSeq" id="WP_271713593.1">
    <property type="nucleotide sequence ID" value="NZ_AP024169.1"/>
</dbReference>
<evidence type="ECO:0000313" key="3">
    <source>
        <dbReference type="EMBL" id="BCN32550.1"/>
    </source>
</evidence>
<proteinExistence type="predicted"/>
<protein>
    <recommendedName>
        <fullName evidence="2">6-hydroxymethylpterin diphosphokinase MptE-like domain-containing protein</fullName>
    </recommendedName>
</protein>
<evidence type="ECO:0000313" key="4">
    <source>
        <dbReference type="Proteomes" id="UP000595897"/>
    </source>
</evidence>
<keyword evidence="1" id="KW-0175">Coiled coil</keyword>
<reference evidence="3 4" key="1">
    <citation type="submission" date="2020-11" db="EMBL/GenBank/DDBJ databases">
        <title>Draft genome sequencing of a Lachnospiraceae strain isolated from anoxic soil subjected to BSD treatment.</title>
        <authorList>
            <person name="Uek A."/>
            <person name="Tonouchi A."/>
        </authorList>
    </citation>
    <scope>NUCLEOTIDE SEQUENCE [LARGE SCALE GENOMIC DNA]</scope>
    <source>
        <strain evidence="3 4">TB5</strain>
    </source>
</reference>
<evidence type="ECO:0000256" key="1">
    <source>
        <dbReference type="SAM" id="Coils"/>
    </source>
</evidence>
<dbReference type="PANTHER" id="PTHR41786">
    <property type="entry name" value="MOTILITY ACCESSORY FACTOR MAF"/>
    <property type="match status" value="1"/>
</dbReference>
<keyword evidence="4" id="KW-1185">Reference proteome</keyword>
<evidence type="ECO:0000259" key="2">
    <source>
        <dbReference type="Pfam" id="PF01973"/>
    </source>
</evidence>
<organism evidence="3 4">
    <name type="scientific">Anaeromicropila herbilytica</name>
    <dbReference type="NCBI Taxonomy" id="2785025"/>
    <lineage>
        <taxon>Bacteria</taxon>
        <taxon>Bacillati</taxon>
        <taxon>Bacillota</taxon>
        <taxon>Clostridia</taxon>
        <taxon>Lachnospirales</taxon>
        <taxon>Lachnospiraceae</taxon>
        <taxon>Anaeromicropila</taxon>
    </lineage>
</organism>
<dbReference type="EMBL" id="AP024169">
    <property type="protein sequence ID" value="BCN32550.1"/>
    <property type="molecule type" value="Genomic_DNA"/>
</dbReference>
<dbReference type="Proteomes" id="UP000595897">
    <property type="component" value="Chromosome"/>
</dbReference>
<feature type="domain" description="6-hydroxymethylpterin diphosphokinase MptE-like" evidence="2">
    <location>
        <begin position="213"/>
        <end position="381"/>
    </location>
</feature>
<dbReference type="KEGG" id="ahb:bsdtb5_38450"/>